<protein>
    <recommendedName>
        <fullName evidence="15 16">Type III pantothenate kinase</fullName>
        <ecNumber evidence="6 16">2.7.1.33</ecNumber>
    </recommendedName>
    <alternativeName>
        <fullName evidence="16">PanK-III</fullName>
    </alternativeName>
    <alternativeName>
        <fullName evidence="16">Pantothenic acid kinase</fullName>
    </alternativeName>
</protein>
<gene>
    <name evidence="16" type="primary">coaX</name>
    <name evidence="17" type="ORF">BC643_4378</name>
</gene>
<reference evidence="17 18" key="1">
    <citation type="submission" date="2018-09" db="EMBL/GenBank/DDBJ databases">
        <title>Genomic Encyclopedia of Archaeal and Bacterial Type Strains, Phase II (KMG-II): from individual species to whole genera.</title>
        <authorList>
            <person name="Goeker M."/>
        </authorList>
    </citation>
    <scope>NUCLEOTIDE SEQUENCE [LARGE SCALE GENOMIC DNA]</scope>
    <source>
        <strain evidence="17 18">DSM 27148</strain>
    </source>
</reference>
<evidence type="ECO:0000256" key="2">
    <source>
        <dbReference type="ARBA" id="ARBA00001958"/>
    </source>
</evidence>
<feature type="binding site" evidence="16">
    <location>
        <position position="120"/>
    </location>
    <ligand>
        <name>ATP</name>
        <dbReference type="ChEBI" id="CHEBI:30616"/>
    </ligand>
</feature>
<dbReference type="Pfam" id="PF03309">
    <property type="entry name" value="Pan_kinase"/>
    <property type="match status" value="1"/>
</dbReference>
<evidence type="ECO:0000313" key="17">
    <source>
        <dbReference type="EMBL" id="RKD86062.1"/>
    </source>
</evidence>
<dbReference type="PANTHER" id="PTHR34265:SF1">
    <property type="entry name" value="TYPE III PANTOTHENATE KINASE"/>
    <property type="match status" value="1"/>
</dbReference>
<comment type="caution">
    <text evidence="17">The sequence shown here is derived from an EMBL/GenBank/DDBJ whole genome shotgun (WGS) entry which is preliminary data.</text>
</comment>
<dbReference type="InterPro" id="IPR043129">
    <property type="entry name" value="ATPase_NBD"/>
</dbReference>
<dbReference type="Gene3D" id="3.30.420.40">
    <property type="match status" value="2"/>
</dbReference>
<evidence type="ECO:0000256" key="16">
    <source>
        <dbReference type="HAMAP-Rule" id="MF_01274"/>
    </source>
</evidence>
<comment type="cofactor">
    <cofactor evidence="16">
        <name>NH4(+)</name>
        <dbReference type="ChEBI" id="CHEBI:28938"/>
    </cofactor>
    <cofactor evidence="16">
        <name>K(+)</name>
        <dbReference type="ChEBI" id="CHEBI:29103"/>
    </cofactor>
    <text evidence="16">A monovalent cation. Ammonium or potassium.</text>
</comment>
<dbReference type="GO" id="GO:0005524">
    <property type="term" value="F:ATP binding"/>
    <property type="evidence" value="ECO:0007669"/>
    <property type="project" value="UniProtKB-UniRule"/>
</dbReference>
<keyword evidence="9 16" id="KW-0547">Nucleotide-binding</keyword>
<dbReference type="Proteomes" id="UP000283387">
    <property type="component" value="Unassembled WGS sequence"/>
</dbReference>
<dbReference type="NCBIfam" id="TIGR00671">
    <property type="entry name" value="baf"/>
    <property type="match status" value="1"/>
</dbReference>
<evidence type="ECO:0000256" key="9">
    <source>
        <dbReference type="ARBA" id="ARBA00022741"/>
    </source>
</evidence>
<dbReference type="EMBL" id="RAPN01000005">
    <property type="protein sequence ID" value="RKD86062.1"/>
    <property type="molecule type" value="Genomic_DNA"/>
</dbReference>
<comment type="cofactor">
    <cofactor evidence="2">
        <name>K(+)</name>
        <dbReference type="ChEBI" id="CHEBI:29103"/>
    </cofactor>
</comment>
<feature type="active site" description="Proton acceptor" evidence="16">
    <location>
        <position position="96"/>
    </location>
</feature>
<dbReference type="AlphaFoldDB" id="A0A419VVN3"/>
<dbReference type="GO" id="GO:0015937">
    <property type="term" value="P:coenzyme A biosynthetic process"/>
    <property type="evidence" value="ECO:0007669"/>
    <property type="project" value="UniProtKB-UniRule"/>
</dbReference>
<comment type="subcellular location">
    <subcellularLocation>
        <location evidence="3 16">Cytoplasm</location>
    </subcellularLocation>
</comment>
<keyword evidence="13 16" id="KW-0173">Coenzyme A biosynthesis</keyword>
<dbReference type="HAMAP" id="MF_01274">
    <property type="entry name" value="Pantothen_kinase_3"/>
    <property type="match status" value="1"/>
</dbReference>
<comment type="catalytic activity">
    <reaction evidence="1 16">
        <text>(R)-pantothenate + ATP = (R)-4'-phosphopantothenate + ADP + H(+)</text>
        <dbReference type="Rhea" id="RHEA:16373"/>
        <dbReference type="ChEBI" id="CHEBI:10986"/>
        <dbReference type="ChEBI" id="CHEBI:15378"/>
        <dbReference type="ChEBI" id="CHEBI:29032"/>
        <dbReference type="ChEBI" id="CHEBI:30616"/>
        <dbReference type="ChEBI" id="CHEBI:456216"/>
        <dbReference type="EC" id="2.7.1.33"/>
    </reaction>
</comment>
<dbReference type="GO" id="GO:0004594">
    <property type="term" value="F:pantothenate kinase activity"/>
    <property type="evidence" value="ECO:0007669"/>
    <property type="project" value="UniProtKB-UniRule"/>
</dbReference>
<evidence type="ECO:0000256" key="3">
    <source>
        <dbReference type="ARBA" id="ARBA00004496"/>
    </source>
</evidence>
<evidence type="ECO:0000256" key="5">
    <source>
        <dbReference type="ARBA" id="ARBA00011738"/>
    </source>
</evidence>
<sequence>MNLVIDIGNTRVKWALFRDRELVTQDSAPELTLHVLGQIIGDFHDVKLAILSSVKEFPKECRDLLTEVTDLFIELNHNTPTPIVNRYRTPETLGLDRLAAAIGASTAFPGDPLLIIDAGTAITIDLVSPANEYLGGNISPGIETRFRALNQFTGKLPLIQLKNDFEPLGGDTESAIRAGVQQGVIFELESYIAHYKKVYPELVVVLTGGHSNFLMKHIGAELKQIENLTLTGLLEILMFNAS</sequence>
<keyword evidence="7 16" id="KW-0963">Cytoplasm</keyword>
<dbReference type="CDD" id="cd24015">
    <property type="entry name" value="ASKHA_NBD_PanK-III"/>
    <property type="match status" value="1"/>
</dbReference>
<dbReference type="UniPathway" id="UPA00241">
    <property type="reaction ID" value="UER00352"/>
</dbReference>
<keyword evidence="18" id="KW-1185">Reference proteome</keyword>
<evidence type="ECO:0000256" key="6">
    <source>
        <dbReference type="ARBA" id="ARBA00012102"/>
    </source>
</evidence>
<evidence type="ECO:0000256" key="11">
    <source>
        <dbReference type="ARBA" id="ARBA00022840"/>
    </source>
</evidence>
<feature type="binding site" evidence="16">
    <location>
        <begin position="94"/>
        <end position="97"/>
    </location>
    <ligand>
        <name>substrate</name>
    </ligand>
</feature>
<comment type="similarity">
    <text evidence="14 16">Belongs to the type III pantothenate kinase family.</text>
</comment>
<feature type="binding site" evidence="16">
    <location>
        <position position="117"/>
    </location>
    <ligand>
        <name>K(+)</name>
        <dbReference type="ChEBI" id="CHEBI:29103"/>
    </ligand>
</feature>
<comment type="subunit">
    <text evidence="5 16">Homodimer.</text>
</comment>
<keyword evidence="16" id="KW-0479">Metal-binding</keyword>
<evidence type="ECO:0000256" key="1">
    <source>
        <dbReference type="ARBA" id="ARBA00001206"/>
    </source>
</evidence>
<dbReference type="InterPro" id="IPR004619">
    <property type="entry name" value="Type_III_PanK"/>
</dbReference>
<evidence type="ECO:0000256" key="8">
    <source>
        <dbReference type="ARBA" id="ARBA00022679"/>
    </source>
</evidence>
<evidence type="ECO:0000313" key="18">
    <source>
        <dbReference type="Proteomes" id="UP000283387"/>
    </source>
</evidence>
<evidence type="ECO:0000256" key="10">
    <source>
        <dbReference type="ARBA" id="ARBA00022777"/>
    </source>
</evidence>
<feature type="binding site" evidence="16">
    <location>
        <position position="87"/>
    </location>
    <ligand>
        <name>substrate</name>
    </ligand>
</feature>
<keyword evidence="10 16" id="KW-0418">Kinase</keyword>
<keyword evidence="8 16" id="KW-0808">Transferase</keyword>
<keyword evidence="12 16" id="KW-0630">Potassium</keyword>
<dbReference type="GO" id="GO:0046872">
    <property type="term" value="F:metal ion binding"/>
    <property type="evidence" value="ECO:0007669"/>
    <property type="project" value="UniProtKB-KW"/>
</dbReference>
<feature type="binding site" evidence="16">
    <location>
        <begin position="6"/>
        <end position="13"/>
    </location>
    <ligand>
        <name>ATP</name>
        <dbReference type="ChEBI" id="CHEBI:30616"/>
    </ligand>
</feature>
<evidence type="ECO:0000256" key="15">
    <source>
        <dbReference type="ARBA" id="ARBA00040883"/>
    </source>
</evidence>
<comment type="pathway">
    <text evidence="4 16">Cofactor biosynthesis; coenzyme A biosynthesis; CoA from (R)-pantothenate: step 1/5.</text>
</comment>
<dbReference type="RefSeq" id="WP_120275384.1">
    <property type="nucleotide sequence ID" value="NZ_RAPN01000005.1"/>
</dbReference>
<keyword evidence="11 16" id="KW-0067">ATP-binding</keyword>
<evidence type="ECO:0000256" key="13">
    <source>
        <dbReference type="ARBA" id="ARBA00022993"/>
    </source>
</evidence>
<evidence type="ECO:0000256" key="14">
    <source>
        <dbReference type="ARBA" id="ARBA00038036"/>
    </source>
</evidence>
<feature type="binding site" evidence="16">
    <location>
        <position position="172"/>
    </location>
    <ligand>
        <name>substrate</name>
    </ligand>
</feature>
<dbReference type="EC" id="2.7.1.33" evidence="6 16"/>
<evidence type="ECO:0000256" key="7">
    <source>
        <dbReference type="ARBA" id="ARBA00022490"/>
    </source>
</evidence>
<organism evidence="17 18">
    <name type="scientific">Mangrovibacterium diazotrophicum</name>
    <dbReference type="NCBI Taxonomy" id="1261403"/>
    <lineage>
        <taxon>Bacteria</taxon>
        <taxon>Pseudomonadati</taxon>
        <taxon>Bacteroidota</taxon>
        <taxon>Bacteroidia</taxon>
        <taxon>Marinilabiliales</taxon>
        <taxon>Prolixibacteraceae</taxon>
        <taxon>Mangrovibacterium</taxon>
    </lineage>
</organism>
<evidence type="ECO:0000256" key="12">
    <source>
        <dbReference type="ARBA" id="ARBA00022958"/>
    </source>
</evidence>
<proteinExistence type="inferred from homology"/>
<evidence type="ECO:0000256" key="4">
    <source>
        <dbReference type="ARBA" id="ARBA00005225"/>
    </source>
</evidence>
<dbReference type="GO" id="GO:0005737">
    <property type="term" value="C:cytoplasm"/>
    <property type="evidence" value="ECO:0007669"/>
    <property type="project" value="UniProtKB-SubCell"/>
</dbReference>
<comment type="function">
    <text evidence="16">Catalyzes the phosphorylation of pantothenate (Pan), the first step in CoA biosynthesis.</text>
</comment>
<dbReference type="SUPFAM" id="SSF53067">
    <property type="entry name" value="Actin-like ATPase domain"/>
    <property type="match status" value="2"/>
</dbReference>
<name>A0A419VVN3_9BACT</name>
<dbReference type="OrthoDB" id="9804707at2"/>
<accession>A0A419VVN3</accession>
<dbReference type="PANTHER" id="PTHR34265">
    <property type="entry name" value="TYPE III PANTOTHENATE KINASE"/>
    <property type="match status" value="1"/>
</dbReference>